<dbReference type="InterPro" id="IPR050644">
    <property type="entry name" value="PG_Glycine_Bridge_Synth"/>
</dbReference>
<keyword evidence="3" id="KW-1185">Reference proteome</keyword>
<accession>Q1K3Z9</accession>
<dbReference type="InterPro" id="IPR016181">
    <property type="entry name" value="Acyl_CoA_acyltransferase"/>
</dbReference>
<evidence type="ECO:0000313" key="3">
    <source>
        <dbReference type="Proteomes" id="UP000005695"/>
    </source>
</evidence>
<evidence type="ECO:0000259" key="1">
    <source>
        <dbReference type="Pfam" id="PF13480"/>
    </source>
</evidence>
<reference evidence="2" key="1">
    <citation type="submission" date="2006-05" db="EMBL/GenBank/DDBJ databases">
        <title>Annotation of the draft genome assembly of Desulfuromonas acetoxidans DSM 684.</title>
        <authorList>
            <consortium name="US DOE Joint Genome Institute (JGI-ORNL)"/>
            <person name="Larimer F."/>
            <person name="Land M."/>
            <person name="Hauser L."/>
        </authorList>
    </citation>
    <scope>NUCLEOTIDE SEQUENCE [LARGE SCALE GENOMIC DNA]</scope>
    <source>
        <strain evidence="2">DSM 684</strain>
    </source>
</reference>
<organism evidence="2 3">
    <name type="scientific">Desulfuromonas acetoxidans (strain DSM 684 / 11070)</name>
    <dbReference type="NCBI Taxonomy" id="281689"/>
    <lineage>
        <taxon>Bacteria</taxon>
        <taxon>Pseudomonadati</taxon>
        <taxon>Thermodesulfobacteriota</taxon>
        <taxon>Desulfuromonadia</taxon>
        <taxon>Desulfuromonadales</taxon>
        <taxon>Desulfuromonadaceae</taxon>
        <taxon>Desulfuromonas</taxon>
    </lineage>
</organism>
<name>Q1K3Z9_DESA6</name>
<reference evidence="2" key="2">
    <citation type="submission" date="2006-05" db="EMBL/GenBank/DDBJ databases">
        <title>Sequencing of the draft genome and assembly of Desulfuromonas acetoxidans DSM 684.</title>
        <authorList>
            <consortium name="US DOE Joint Genome Institute (JGI-PGF)"/>
            <person name="Copeland A."/>
            <person name="Lucas S."/>
            <person name="Lapidus A."/>
            <person name="Barry K."/>
            <person name="Detter J.C."/>
            <person name="Glavina del Rio T."/>
            <person name="Hammon N."/>
            <person name="Israni S."/>
            <person name="Dalin E."/>
            <person name="Tice H."/>
            <person name="Bruce D."/>
            <person name="Pitluck S."/>
            <person name="Richardson P."/>
        </authorList>
    </citation>
    <scope>NUCLEOTIDE SEQUENCE [LARGE SCALE GENOMIC DNA]</scope>
    <source>
        <strain evidence="2">DSM 684</strain>
    </source>
</reference>
<dbReference type="InterPro" id="IPR038740">
    <property type="entry name" value="BioF2-like_GNAT_dom"/>
</dbReference>
<dbReference type="EMBL" id="AAEW02000001">
    <property type="protein sequence ID" value="EAT17304.1"/>
    <property type="molecule type" value="Genomic_DNA"/>
</dbReference>
<evidence type="ECO:0000313" key="2">
    <source>
        <dbReference type="EMBL" id="EAT17304.1"/>
    </source>
</evidence>
<dbReference type="SUPFAM" id="SSF55729">
    <property type="entry name" value="Acyl-CoA N-acyltransferases (Nat)"/>
    <property type="match status" value="2"/>
</dbReference>
<sequence>MMRIRRATYEDRQRWDDYVAGHDDGTPYQLWAWQQAVAKAYGYRHHYLVAEDGAEICGILPLIDFRIPWRGSRLISLPYCDAGGVLARDSDVVEALLEQAEQSAVCQLRSILPQRPHLANQTNKVRMVLDLPESSAALLDGMKSKLRSQIKKPQRDGLTARLGGLELVDDFYSVFAENMRDLGSPVHSRRWIDAVVETYGANCRVGTVFTPQGEVAAAGIILLHPDLVVIPWASARRQFNKMNPNMLLYWTFLSFACEHGYPRFDFGRSTPEEGTYRFKKQWGASPQPLYWYDLCADQTEKATAGHGSTSPLRHWVTSLWQKLPLPVANTLGPELRKYISL</sequence>
<dbReference type="NCBIfam" id="TIGR03019">
    <property type="entry name" value="pepcterm_femAB"/>
    <property type="match status" value="1"/>
</dbReference>
<dbReference type="Pfam" id="PF13480">
    <property type="entry name" value="Acetyltransf_6"/>
    <property type="match status" value="1"/>
</dbReference>
<dbReference type="InterPro" id="IPR017469">
    <property type="entry name" value="PEP-CTERM_FemAB-rel"/>
</dbReference>
<dbReference type="Gene3D" id="3.40.630.30">
    <property type="match status" value="2"/>
</dbReference>
<gene>
    <name evidence="2" type="ORF">Dace_3170</name>
</gene>
<dbReference type="Proteomes" id="UP000005695">
    <property type="component" value="Unassembled WGS sequence"/>
</dbReference>
<comment type="caution">
    <text evidence="2">The sequence shown here is derived from an EMBL/GenBank/DDBJ whole genome shotgun (WGS) entry which is preliminary data.</text>
</comment>
<dbReference type="PANTHER" id="PTHR36174">
    <property type="entry name" value="LIPID II:GLYCINE GLYCYLTRANSFERASE"/>
    <property type="match status" value="1"/>
</dbReference>
<dbReference type="OrthoDB" id="9773932at2"/>
<dbReference type="RefSeq" id="WP_005997579.1">
    <property type="nucleotide sequence ID" value="NZ_AAEW02000001.1"/>
</dbReference>
<dbReference type="AlphaFoldDB" id="Q1K3Z9"/>
<protein>
    <recommendedName>
        <fullName evidence="1">BioF2-like acetyltransferase domain-containing protein</fullName>
    </recommendedName>
</protein>
<feature type="domain" description="BioF2-like acetyltransferase" evidence="1">
    <location>
        <begin position="144"/>
        <end position="280"/>
    </location>
</feature>
<proteinExistence type="predicted"/>
<dbReference type="PANTHER" id="PTHR36174:SF1">
    <property type="entry name" value="LIPID II:GLYCINE GLYCYLTRANSFERASE"/>
    <property type="match status" value="1"/>
</dbReference>